<organism evidence="1 2">
    <name type="scientific">Chelatococcus sambhunathii</name>
    <dbReference type="NCBI Taxonomy" id="363953"/>
    <lineage>
        <taxon>Bacteria</taxon>
        <taxon>Pseudomonadati</taxon>
        <taxon>Pseudomonadota</taxon>
        <taxon>Alphaproteobacteria</taxon>
        <taxon>Hyphomicrobiales</taxon>
        <taxon>Chelatococcaceae</taxon>
        <taxon>Chelatococcus</taxon>
    </lineage>
</organism>
<dbReference type="Gene3D" id="3.30.565.10">
    <property type="entry name" value="Histidine kinase-like ATPase, C-terminal domain"/>
    <property type="match status" value="1"/>
</dbReference>
<name>A0ABU1DK43_9HYPH</name>
<accession>A0ABU1DK43</accession>
<dbReference type="RefSeq" id="WP_309394294.1">
    <property type="nucleotide sequence ID" value="NZ_JADBEO010000054.1"/>
</dbReference>
<dbReference type="EMBL" id="JADBEO010000054">
    <property type="protein sequence ID" value="MDR4308497.1"/>
    <property type="molecule type" value="Genomic_DNA"/>
</dbReference>
<comment type="caution">
    <text evidence="1">The sequence shown here is derived from an EMBL/GenBank/DDBJ whole genome shotgun (WGS) entry which is preliminary data.</text>
</comment>
<dbReference type="InterPro" id="IPR036890">
    <property type="entry name" value="HATPase_C_sf"/>
</dbReference>
<evidence type="ECO:0000313" key="1">
    <source>
        <dbReference type="EMBL" id="MDR4308497.1"/>
    </source>
</evidence>
<gene>
    <name evidence="1" type="ORF">IHQ68_17905</name>
</gene>
<sequence>MTEVLDFTTLDGLAFAAERGRLSNGLPRLAAQELGPLVEMALLSRSGLLPFPEEAEWLQLDSLGALYVAIKSGCRQWICPDARRIGFLRTEGQPPESQAVWTGFGLAAQQAATAAGFSARVAAQLAAAIGELHSNIYEHSGAPATGLIAFRAAPDRFEFVASDRGIGVLESLRTCVGYAGLSDHGEALRLTLTEGVSRHGLNAGRGYGFRPLFTGLANLNGALRFRSGDHALVIDGSDLSLITARTAQKPHLNGLLVSIVCDCRSS</sequence>
<protein>
    <submittedName>
        <fullName evidence="1">Uncharacterized protein</fullName>
    </submittedName>
</protein>
<reference evidence="1" key="1">
    <citation type="submission" date="2020-10" db="EMBL/GenBank/DDBJ databases">
        <authorList>
            <person name="Abbas A."/>
            <person name="Razzaq R."/>
            <person name="Waqas M."/>
            <person name="Abbas N."/>
            <person name="Nielsen T.K."/>
            <person name="Hansen L.H."/>
            <person name="Hussain S."/>
            <person name="Shahid M."/>
        </authorList>
    </citation>
    <scope>NUCLEOTIDE SEQUENCE</scope>
    <source>
        <strain evidence="1">S14</strain>
    </source>
</reference>
<evidence type="ECO:0000313" key="2">
    <source>
        <dbReference type="Proteomes" id="UP001181622"/>
    </source>
</evidence>
<keyword evidence="2" id="KW-1185">Reference proteome</keyword>
<dbReference type="Proteomes" id="UP001181622">
    <property type="component" value="Unassembled WGS sequence"/>
</dbReference>
<proteinExistence type="predicted"/>